<dbReference type="OrthoDB" id="439917at2759"/>
<protein>
    <submittedName>
        <fullName evidence="2">Uncharacterized protein LOC34621619</fullName>
    </submittedName>
</protein>
<accession>A0A6P6RUW4</accession>
<sequence>MEEHRLKTASSVLEEKTAVAVEPQSPCPAQPRTTALRARQKFLLALLGRLVGLVSKDQCTPCPAGKFCSIASLATPSGNCEPGFICYGMAETPTPTDGKTGENISAHL</sequence>
<name>A0A6P6RUW4_9EIME</name>
<reference evidence="2" key="1">
    <citation type="submission" date="2025-08" db="UniProtKB">
        <authorList>
            <consortium name="RefSeq"/>
        </authorList>
    </citation>
    <scope>IDENTIFICATION</scope>
</reference>
<gene>
    <name evidence="2" type="primary">LOC34621619</name>
</gene>
<dbReference type="AlphaFoldDB" id="A0A6P6RUW4"/>
<evidence type="ECO:0000313" key="1">
    <source>
        <dbReference type="Proteomes" id="UP000515125"/>
    </source>
</evidence>
<evidence type="ECO:0000313" key="2">
    <source>
        <dbReference type="RefSeq" id="XP_026191646.1"/>
    </source>
</evidence>
<organism evidence="1 2">
    <name type="scientific">Cyclospora cayetanensis</name>
    <dbReference type="NCBI Taxonomy" id="88456"/>
    <lineage>
        <taxon>Eukaryota</taxon>
        <taxon>Sar</taxon>
        <taxon>Alveolata</taxon>
        <taxon>Apicomplexa</taxon>
        <taxon>Conoidasida</taxon>
        <taxon>Coccidia</taxon>
        <taxon>Eucoccidiorida</taxon>
        <taxon>Eimeriorina</taxon>
        <taxon>Eimeriidae</taxon>
        <taxon>Cyclospora</taxon>
    </lineage>
</organism>
<dbReference type="GeneID" id="34621619"/>
<proteinExistence type="predicted"/>
<keyword evidence="1" id="KW-1185">Reference proteome</keyword>
<dbReference type="Proteomes" id="UP000515125">
    <property type="component" value="Unplaced"/>
</dbReference>
<dbReference type="RefSeq" id="XP_026191646.1">
    <property type="nucleotide sequence ID" value="XM_026335861.1"/>
</dbReference>